<dbReference type="Pfam" id="PF12796">
    <property type="entry name" value="Ank_2"/>
    <property type="match status" value="2"/>
</dbReference>
<sequence length="1039" mass="115758">MSPLQPTQARDPSPLLPHAARTAHGAKDDRERLCAQLESCIHVLHSLNEDIDDPDARSTWTETMRKLELVNNPLHRLAEALVPVQKELSKNSNVTVRLKWPFKKVQIAELMAIVDREMNYFLVALNNDSARLLHILHARSHRIVEQLDQVASSIRERASLTSDQLLQLKRGILSIQSAQNSTNLAIGRLHERHEMRDLTAQRQAILRWLPSSQEPVHQNLILNARTPTTGGHIMHSETYSHWCSTVGQSLFCPGLPGAGKTFTVSAIAQDLRTRYVDTGRAKMATLYCNYSYQKEQTLENLLGSVLKQLAEQAPMLPEAVIDLYKQHRDGQAKLVLQHVTDALRTVIRSSTRVFMLIDALDESPVTQQLMEAMFSFQNRSTMSILVTSRFVPSIVQLFDCIPTLEIRASAEDVQMYLESQMPQLPNFVSRNSTLRKIIRDVIVESSDGMFLLAHLYLESLKAARSPKAVRIALEKLGTKAVNRNETTLVSSAYDHAYTVAMDRISGQVQGRRELALETLMWLAFARRPMTTIELQEALAIDIGECALDITNISDIKDILSACIGLVVVDEGSSVARLVHHTAREFFQRNLGKWIDDPEGKITGVCTTCLAFDVHVEEYNCPASPDTEHNNTATENQIPSPRTNGDSDTQSSSILEHGEAFYRYAVRHWGDHTRSLASIHPGVLHFLNRHEHVEAAGYQLTERVGMKSVQLAAHFGLRDVVKAILENDRWELFAMDYSGFTALMEAAWEGRESTVDFLLNSGAEINRADYSLRTALHFAADKGHHETVRTLLLHGANVDALDSSLQTPLLLASAGRHHQCISTLVNHKANLDLAAHSGITPLLYAIYNQNMSNAMFLIAAGANVSLRPHDDTTVEVRLSGSWEQVAGRSALSLVSSWLLHLPGETANFDPFIQLLADAGAEVNDQDTHGRSPLYYAVKHANDATVRKLLDLGANPNLQDYRGESAWSLAFKDHAEEWCPAGVSILGNIAQMLQEAGGGRQQDRASNDLPIRDKKKRNADDILISEKSKRISADFEVQCST</sequence>
<dbReference type="PROSITE" id="PS50088">
    <property type="entry name" value="ANK_REPEAT"/>
    <property type="match status" value="4"/>
</dbReference>
<keyword evidence="1" id="KW-0677">Repeat</keyword>
<dbReference type="InterPro" id="IPR036770">
    <property type="entry name" value="Ankyrin_rpt-contain_sf"/>
</dbReference>
<dbReference type="SMART" id="SM00248">
    <property type="entry name" value="ANK"/>
    <property type="match status" value="7"/>
</dbReference>
<feature type="repeat" description="ANK" evidence="2">
    <location>
        <begin position="927"/>
        <end position="959"/>
    </location>
</feature>
<feature type="region of interest" description="Disordered" evidence="3">
    <location>
        <begin position="995"/>
        <end position="1014"/>
    </location>
</feature>
<name>A0AAN6RI68_9PLEO</name>
<dbReference type="PANTHER" id="PTHR10039:SF15">
    <property type="entry name" value="NACHT DOMAIN-CONTAINING PROTEIN"/>
    <property type="match status" value="1"/>
</dbReference>
<dbReference type="PROSITE" id="PS50297">
    <property type="entry name" value="ANK_REP_REGION"/>
    <property type="match status" value="4"/>
</dbReference>
<dbReference type="Proteomes" id="UP001280581">
    <property type="component" value="Unassembled WGS sequence"/>
</dbReference>
<dbReference type="Pfam" id="PF00023">
    <property type="entry name" value="Ank"/>
    <property type="match status" value="1"/>
</dbReference>
<dbReference type="EMBL" id="WVTA01000006">
    <property type="protein sequence ID" value="KAK3208969.1"/>
    <property type="molecule type" value="Genomic_DNA"/>
</dbReference>
<dbReference type="InterPro" id="IPR054471">
    <property type="entry name" value="GPIID_WHD"/>
</dbReference>
<reference evidence="6 7" key="1">
    <citation type="submission" date="2021-02" db="EMBL/GenBank/DDBJ databases">
        <title>Genome assembly of Pseudopithomyces chartarum.</title>
        <authorList>
            <person name="Jauregui R."/>
            <person name="Singh J."/>
            <person name="Voisey C."/>
        </authorList>
    </citation>
    <scope>NUCLEOTIDE SEQUENCE [LARGE SCALE GENOMIC DNA]</scope>
    <source>
        <strain evidence="6 7">AGR01</strain>
    </source>
</reference>
<evidence type="ECO:0008006" key="8">
    <source>
        <dbReference type="Google" id="ProtNLM"/>
    </source>
</evidence>
<evidence type="ECO:0000256" key="1">
    <source>
        <dbReference type="ARBA" id="ARBA00022737"/>
    </source>
</evidence>
<evidence type="ECO:0000259" key="5">
    <source>
        <dbReference type="Pfam" id="PF24883"/>
    </source>
</evidence>
<feature type="repeat" description="ANK" evidence="2">
    <location>
        <begin position="737"/>
        <end position="769"/>
    </location>
</feature>
<feature type="domain" description="GPI inositol-deacylase winged helix" evidence="4">
    <location>
        <begin position="510"/>
        <end position="587"/>
    </location>
</feature>
<dbReference type="AlphaFoldDB" id="A0AAN6RI68"/>
<dbReference type="Pfam" id="PF22939">
    <property type="entry name" value="WHD_GPIID"/>
    <property type="match status" value="1"/>
</dbReference>
<dbReference type="PANTHER" id="PTHR10039">
    <property type="entry name" value="AMELOGENIN"/>
    <property type="match status" value="1"/>
</dbReference>
<evidence type="ECO:0000313" key="6">
    <source>
        <dbReference type="EMBL" id="KAK3208969.1"/>
    </source>
</evidence>
<feature type="repeat" description="ANK" evidence="2">
    <location>
        <begin position="836"/>
        <end position="868"/>
    </location>
</feature>
<dbReference type="Gene3D" id="1.25.40.20">
    <property type="entry name" value="Ankyrin repeat-containing domain"/>
    <property type="match status" value="2"/>
</dbReference>
<dbReference type="Gene3D" id="3.40.50.300">
    <property type="entry name" value="P-loop containing nucleotide triphosphate hydrolases"/>
    <property type="match status" value="1"/>
</dbReference>
<feature type="compositionally biased region" description="Polar residues" evidence="3">
    <location>
        <begin position="629"/>
        <end position="650"/>
    </location>
</feature>
<feature type="repeat" description="ANK" evidence="2">
    <location>
        <begin position="770"/>
        <end position="802"/>
    </location>
</feature>
<evidence type="ECO:0000256" key="2">
    <source>
        <dbReference type="PROSITE-ProRule" id="PRU00023"/>
    </source>
</evidence>
<feature type="region of interest" description="Disordered" evidence="3">
    <location>
        <begin position="622"/>
        <end position="650"/>
    </location>
</feature>
<accession>A0AAN6RI68</accession>
<evidence type="ECO:0000256" key="3">
    <source>
        <dbReference type="SAM" id="MobiDB-lite"/>
    </source>
</evidence>
<proteinExistence type="predicted"/>
<feature type="region of interest" description="Disordered" evidence="3">
    <location>
        <begin position="1"/>
        <end position="24"/>
    </location>
</feature>
<dbReference type="SUPFAM" id="SSF52540">
    <property type="entry name" value="P-loop containing nucleoside triphosphate hydrolases"/>
    <property type="match status" value="1"/>
</dbReference>
<evidence type="ECO:0000313" key="7">
    <source>
        <dbReference type="Proteomes" id="UP001280581"/>
    </source>
</evidence>
<dbReference type="InterPro" id="IPR002110">
    <property type="entry name" value="Ankyrin_rpt"/>
</dbReference>
<comment type="caution">
    <text evidence="6">The sequence shown here is derived from an EMBL/GenBank/DDBJ whole genome shotgun (WGS) entry which is preliminary data.</text>
</comment>
<protein>
    <recommendedName>
        <fullName evidence="8">Ankyrin repeat protein</fullName>
    </recommendedName>
</protein>
<dbReference type="SUPFAM" id="SSF48403">
    <property type="entry name" value="Ankyrin repeat"/>
    <property type="match status" value="1"/>
</dbReference>
<feature type="compositionally biased region" description="Polar residues" evidence="3">
    <location>
        <begin position="1"/>
        <end position="10"/>
    </location>
</feature>
<dbReference type="InterPro" id="IPR027417">
    <property type="entry name" value="P-loop_NTPase"/>
</dbReference>
<dbReference type="InterPro" id="IPR056884">
    <property type="entry name" value="NPHP3-like_N"/>
</dbReference>
<evidence type="ECO:0000259" key="4">
    <source>
        <dbReference type="Pfam" id="PF22939"/>
    </source>
</evidence>
<keyword evidence="7" id="KW-1185">Reference proteome</keyword>
<feature type="compositionally biased region" description="Basic and acidic residues" evidence="3">
    <location>
        <begin position="999"/>
        <end position="1014"/>
    </location>
</feature>
<gene>
    <name evidence="6" type="ORF">GRF29_69g270170</name>
</gene>
<keyword evidence="2" id="KW-0040">ANK repeat</keyword>
<organism evidence="6 7">
    <name type="scientific">Pseudopithomyces chartarum</name>
    <dbReference type="NCBI Taxonomy" id="1892770"/>
    <lineage>
        <taxon>Eukaryota</taxon>
        <taxon>Fungi</taxon>
        <taxon>Dikarya</taxon>
        <taxon>Ascomycota</taxon>
        <taxon>Pezizomycotina</taxon>
        <taxon>Dothideomycetes</taxon>
        <taxon>Pleosporomycetidae</taxon>
        <taxon>Pleosporales</taxon>
        <taxon>Massarineae</taxon>
        <taxon>Didymosphaeriaceae</taxon>
        <taxon>Pseudopithomyces</taxon>
    </lineage>
</organism>
<dbReference type="Pfam" id="PF24883">
    <property type="entry name" value="NPHP3_N"/>
    <property type="match status" value="1"/>
</dbReference>
<feature type="domain" description="Nephrocystin 3-like N-terminal" evidence="5">
    <location>
        <begin position="229"/>
        <end position="389"/>
    </location>
</feature>